<dbReference type="Proteomes" id="UP001141806">
    <property type="component" value="Unassembled WGS sequence"/>
</dbReference>
<proteinExistence type="predicted"/>
<reference evidence="3" key="1">
    <citation type="journal article" date="2023" name="Plant J.">
        <title>The genome of the king protea, Protea cynaroides.</title>
        <authorList>
            <person name="Chang J."/>
            <person name="Duong T.A."/>
            <person name="Schoeman C."/>
            <person name="Ma X."/>
            <person name="Roodt D."/>
            <person name="Barker N."/>
            <person name="Li Z."/>
            <person name="Van de Peer Y."/>
            <person name="Mizrachi E."/>
        </authorList>
    </citation>
    <scope>NUCLEOTIDE SEQUENCE</scope>
    <source>
        <tissue evidence="3">Young leaves</tissue>
    </source>
</reference>
<evidence type="ECO:0000313" key="4">
    <source>
        <dbReference type="Proteomes" id="UP001141806"/>
    </source>
</evidence>
<feature type="region of interest" description="Disordered" evidence="2">
    <location>
        <begin position="89"/>
        <end position="155"/>
    </location>
</feature>
<evidence type="ECO:0000256" key="1">
    <source>
        <dbReference type="SAM" id="Coils"/>
    </source>
</evidence>
<feature type="coiled-coil region" evidence="1">
    <location>
        <begin position="52"/>
        <end position="86"/>
    </location>
</feature>
<name>A0A9Q0QU24_9MAGN</name>
<gene>
    <name evidence="3" type="ORF">NE237_005007</name>
</gene>
<protein>
    <submittedName>
        <fullName evidence="3">Uncharacterized protein</fullName>
    </submittedName>
</protein>
<dbReference type="Pfam" id="PF07795">
    <property type="entry name" value="DUF1635"/>
    <property type="match status" value="1"/>
</dbReference>
<sequence>MDNQLIPPLSWACYYQGKTTDELRQSLLYTTLELETTRLAAQDEIRKREEQMSHLQDLLSTAVRERDEARDQCQRLQVEKLLLLQQQQHLQQPQQTTPHSGISTTEEEARRGGESNTGISYSDCEESIVSSPVMDPIPPPSLQSPSAAIAQTASEKPLPEKGKLLQAVTKAGPLLQTLLLAGPLPQWRHPPPQLDSFEIPPVAITSPKPALHLLHQDSVMGINGDINSSGGGIAKKKRGPVGCEASDSSTNSMYQRDVLQ</sequence>
<keyword evidence="4" id="KW-1185">Reference proteome</keyword>
<evidence type="ECO:0000313" key="3">
    <source>
        <dbReference type="EMBL" id="KAJ4971908.1"/>
    </source>
</evidence>
<dbReference type="PANTHER" id="PTHR33431:SF3">
    <property type="entry name" value="ENABLED-LIKE PROTEIN (DUF1635)"/>
    <property type="match status" value="1"/>
</dbReference>
<dbReference type="InterPro" id="IPR012862">
    <property type="entry name" value="DUF1635"/>
</dbReference>
<comment type="caution">
    <text evidence="3">The sequence shown here is derived from an EMBL/GenBank/DDBJ whole genome shotgun (WGS) entry which is preliminary data.</text>
</comment>
<feature type="compositionally biased region" description="Polar residues" evidence="2">
    <location>
        <begin position="143"/>
        <end position="154"/>
    </location>
</feature>
<keyword evidence="1" id="KW-0175">Coiled coil</keyword>
<feature type="region of interest" description="Disordered" evidence="2">
    <location>
        <begin position="231"/>
        <end position="260"/>
    </location>
</feature>
<accession>A0A9Q0QU24</accession>
<evidence type="ECO:0000256" key="2">
    <source>
        <dbReference type="SAM" id="MobiDB-lite"/>
    </source>
</evidence>
<organism evidence="3 4">
    <name type="scientific">Protea cynaroides</name>
    <dbReference type="NCBI Taxonomy" id="273540"/>
    <lineage>
        <taxon>Eukaryota</taxon>
        <taxon>Viridiplantae</taxon>
        <taxon>Streptophyta</taxon>
        <taxon>Embryophyta</taxon>
        <taxon>Tracheophyta</taxon>
        <taxon>Spermatophyta</taxon>
        <taxon>Magnoliopsida</taxon>
        <taxon>Proteales</taxon>
        <taxon>Proteaceae</taxon>
        <taxon>Protea</taxon>
    </lineage>
</organism>
<dbReference type="PANTHER" id="PTHR33431">
    <property type="entry name" value="ENABLED-LIKE PROTEIN (DUF1635)"/>
    <property type="match status" value="1"/>
</dbReference>
<dbReference type="OrthoDB" id="784654at2759"/>
<dbReference type="AlphaFoldDB" id="A0A9Q0QU24"/>
<dbReference type="EMBL" id="JAMYWD010000005">
    <property type="protein sequence ID" value="KAJ4971908.1"/>
    <property type="molecule type" value="Genomic_DNA"/>
</dbReference>